<evidence type="ECO:0000256" key="2">
    <source>
        <dbReference type="ARBA" id="ARBA00022729"/>
    </source>
</evidence>
<dbReference type="CDD" id="cd06332">
    <property type="entry name" value="PBP1_aromatic_compounds-like"/>
    <property type="match status" value="1"/>
</dbReference>
<keyword evidence="6" id="KW-0675">Receptor</keyword>
<dbReference type="SUPFAM" id="SSF53822">
    <property type="entry name" value="Periplasmic binding protein-like I"/>
    <property type="match status" value="1"/>
</dbReference>
<sequence>MLNRRQVLAGTAALAGSQLALPALAQSTPIRIGMLSVKSGALATGGRQMEDGFQLFLKQRNNTIAGRAVEFIVADTGGQPALAKTRAQELVQRSNVHMVVGPVAAFEALAINDYLAEAQIPFICSSAAAEDLTQRKLNPWFVRTSSTSAQPCHPLADYAAKELGYKKIITIADDFAFGQEQTAGFQRVFEASGGSITNKLWAPLNAADYGSYISQISGVDAVFAAFSGANGLRFLRQYNEYGLKGQIPVISAMTTVDEGVLHTMGDEALGIISAGWYSAGIDTPHNKSFVEQLRKVTGVDPGFYSVGAYSAGLALEAALKSIDGKVENKQGLIAALKKAEIANDPRGPWKFDQYGNPIENIYIRKVERKDNRLVNTVIKTYDQVSQFWTYQPERFLAEPVYSRNNPTKI</sequence>
<dbReference type="Proteomes" id="UP000028181">
    <property type="component" value="Chromosome I"/>
</dbReference>
<evidence type="ECO:0000259" key="5">
    <source>
        <dbReference type="Pfam" id="PF13458"/>
    </source>
</evidence>
<keyword evidence="3" id="KW-0029">Amino-acid transport</keyword>
<dbReference type="Pfam" id="PF13458">
    <property type="entry name" value="Peripla_BP_6"/>
    <property type="match status" value="1"/>
</dbReference>
<organism evidence="6 7">
    <name type="scientific">Neorhizobium galegae bv. orientalis str. HAMBI 540</name>
    <dbReference type="NCBI Taxonomy" id="1028800"/>
    <lineage>
        <taxon>Bacteria</taxon>
        <taxon>Pseudomonadati</taxon>
        <taxon>Pseudomonadota</taxon>
        <taxon>Alphaproteobacteria</taxon>
        <taxon>Hyphomicrobiales</taxon>
        <taxon>Rhizobiaceae</taxon>
        <taxon>Rhizobium/Agrobacterium group</taxon>
        <taxon>Neorhizobium</taxon>
    </lineage>
</organism>
<feature type="signal peptide" evidence="4">
    <location>
        <begin position="1"/>
        <end position="25"/>
    </location>
</feature>
<evidence type="ECO:0000256" key="1">
    <source>
        <dbReference type="ARBA" id="ARBA00010062"/>
    </source>
</evidence>
<keyword evidence="7" id="KW-1185">Reference proteome</keyword>
<gene>
    <name evidence="6" type="ORF">RG540_CH26990</name>
</gene>
<evidence type="ECO:0000313" key="6">
    <source>
        <dbReference type="EMBL" id="CDN48865.1"/>
    </source>
</evidence>
<dbReference type="InterPro" id="IPR028082">
    <property type="entry name" value="Peripla_BP_I"/>
</dbReference>
<dbReference type="AlphaFoldDB" id="A0A068SV07"/>
<dbReference type="Gene3D" id="3.40.50.2300">
    <property type="match status" value="2"/>
</dbReference>
<dbReference type="InterPro" id="IPR051010">
    <property type="entry name" value="BCAA_transport"/>
</dbReference>
<dbReference type="PROSITE" id="PS51318">
    <property type="entry name" value="TAT"/>
    <property type="match status" value="1"/>
</dbReference>
<dbReference type="HOGENOM" id="CLU_027128_1_2_5"/>
<evidence type="ECO:0000256" key="3">
    <source>
        <dbReference type="ARBA" id="ARBA00022970"/>
    </source>
</evidence>
<keyword evidence="3" id="KW-0813">Transport</keyword>
<dbReference type="InterPro" id="IPR006311">
    <property type="entry name" value="TAT_signal"/>
</dbReference>
<dbReference type="PANTHER" id="PTHR30483:SF6">
    <property type="entry name" value="PERIPLASMIC BINDING PROTEIN OF ABC TRANSPORTER FOR NATURAL AMINO ACIDS"/>
    <property type="match status" value="1"/>
</dbReference>
<dbReference type="KEGG" id="ngg:RG540_CH26990"/>
<evidence type="ECO:0000256" key="4">
    <source>
        <dbReference type="SAM" id="SignalP"/>
    </source>
</evidence>
<dbReference type="GO" id="GO:0006865">
    <property type="term" value="P:amino acid transport"/>
    <property type="evidence" value="ECO:0007669"/>
    <property type="project" value="UniProtKB-KW"/>
</dbReference>
<dbReference type="EMBL" id="HG938353">
    <property type="protein sequence ID" value="CDN48865.1"/>
    <property type="molecule type" value="Genomic_DNA"/>
</dbReference>
<dbReference type="PATRIC" id="fig|1028800.3.peg.2726"/>
<protein>
    <submittedName>
        <fullName evidence="6">Extracellular ligand-binding receptor</fullName>
    </submittedName>
</protein>
<dbReference type="InterPro" id="IPR028081">
    <property type="entry name" value="Leu-bd"/>
</dbReference>
<comment type="similarity">
    <text evidence="1">Belongs to the leucine-binding protein family.</text>
</comment>
<dbReference type="PANTHER" id="PTHR30483">
    <property type="entry name" value="LEUCINE-SPECIFIC-BINDING PROTEIN"/>
    <property type="match status" value="1"/>
</dbReference>
<reference evidence="7" key="1">
    <citation type="journal article" date="2014" name="BMC Genomics">
        <title>Genome sequencing of two Neorhizobium galegae strains reveals a noeT gene responsible for the unusual acetylation of the nodulation factors.</title>
        <authorList>
            <person name="Osterman J."/>
            <person name="Marsh J."/>
            <person name="Laine P.K."/>
            <person name="Zeng Z."/>
            <person name="Alatalo E."/>
            <person name="Sullivan J.T."/>
            <person name="Young J.P."/>
            <person name="Thomas-Oates J."/>
            <person name="Paulin L."/>
            <person name="Lindstrom K."/>
        </authorList>
    </citation>
    <scope>NUCLEOTIDE SEQUENCE [LARGE SCALE GENOMIC DNA]</scope>
    <source>
        <strain evidence="7">HAMBI 540</strain>
    </source>
</reference>
<feature type="domain" description="Leucine-binding protein" evidence="5">
    <location>
        <begin position="29"/>
        <end position="368"/>
    </location>
</feature>
<accession>A0A068SV07</accession>
<feature type="chain" id="PRO_5001656194" evidence="4">
    <location>
        <begin position="26"/>
        <end position="409"/>
    </location>
</feature>
<keyword evidence="2 4" id="KW-0732">Signal</keyword>
<name>A0A068SV07_NEOGA</name>
<proteinExistence type="inferred from homology"/>
<dbReference type="eggNOG" id="COG0683">
    <property type="taxonomic scope" value="Bacteria"/>
</dbReference>
<evidence type="ECO:0000313" key="7">
    <source>
        <dbReference type="Proteomes" id="UP000028181"/>
    </source>
</evidence>